<keyword evidence="2" id="KW-1185">Reference proteome</keyword>
<proteinExistence type="predicted"/>
<dbReference type="RefSeq" id="XP_007676033.1">
    <property type="nucleotide sequence ID" value="XM_007677843.1"/>
</dbReference>
<organism evidence="1 2">
    <name type="scientific">Baudoinia panamericana (strain UAMH 10762)</name>
    <name type="common">Angels' share fungus</name>
    <name type="synonym">Baudoinia compniacensis (strain UAMH 10762)</name>
    <dbReference type="NCBI Taxonomy" id="717646"/>
    <lineage>
        <taxon>Eukaryota</taxon>
        <taxon>Fungi</taxon>
        <taxon>Dikarya</taxon>
        <taxon>Ascomycota</taxon>
        <taxon>Pezizomycotina</taxon>
        <taxon>Dothideomycetes</taxon>
        <taxon>Dothideomycetidae</taxon>
        <taxon>Mycosphaerellales</taxon>
        <taxon>Teratosphaeriaceae</taxon>
        <taxon>Baudoinia</taxon>
    </lineage>
</organism>
<evidence type="ECO:0000313" key="2">
    <source>
        <dbReference type="Proteomes" id="UP000011761"/>
    </source>
</evidence>
<gene>
    <name evidence="1" type="ORF">BAUCODRAFT_33559</name>
</gene>
<dbReference type="KEGG" id="bcom:BAUCODRAFT_33559"/>
<dbReference type="GeneID" id="19112163"/>
<accession>M2MHV0</accession>
<sequence>MATYQIQIANRSGTMQEYVILHEPPEVALFTDTNTTTPVAAFSLPWIKSSAIPVNGMLQVDLPAHHHAVCGTLSGKKLAAGVVVTQTDDIEVFLATDDDPGSRAKCDLDDAGKPEMYDREPDDGVRDGAFGIEMKPYDGDKNSYIWLGYGKKDLTTGVIVPMASWPSTPDAVFGVTPSLSRWRVGTGQYGVGQAVGGALLSSFALIDFATAPDGQTVAGVMQGTDGIFRTTFQALSASKD</sequence>
<name>M2MHV0_BAUPA</name>
<reference evidence="1 2" key="1">
    <citation type="journal article" date="2012" name="PLoS Pathog.">
        <title>Diverse lifestyles and strategies of plant pathogenesis encoded in the genomes of eighteen Dothideomycetes fungi.</title>
        <authorList>
            <person name="Ohm R.A."/>
            <person name="Feau N."/>
            <person name="Henrissat B."/>
            <person name="Schoch C.L."/>
            <person name="Horwitz B.A."/>
            <person name="Barry K.W."/>
            <person name="Condon B.J."/>
            <person name="Copeland A.C."/>
            <person name="Dhillon B."/>
            <person name="Glaser F."/>
            <person name="Hesse C.N."/>
            <person name="Kosti I."/>
            <person name="LaButti K."/>
            <person name="Lindquist E.A."/>
            <person name="Lucas S."/>
            <person name="Salamov A.A."/>
            <person name="Bradshaw R.E."/>
            <person name="Ciuffetti L."/>
            <person name="Hamelin R.C."/>
            <person name="Kema G.H.J."/>
            <person name="Lawrence C."/>
            <person name="Scott J.A."/>
            <person name="Spatafora J.W."/>
            <person name="Turgeon B.G."/>
            <person name="de Wit P.J.G.M."/>
            <person name="Zhong S."/>
            <person name="Goodwin S.B."/>
            <person name="Grigoriev I.V."/>
        </authorList>
    </citation>
    <scope>NUCLEOTIDE SEQUENCE [LARGE SCALE GENOMIC DNA]</scope>
    <source>
        <strain evidence="1 2">UAMH 10762</strain>
    </source>
</reference>
<dbReference type="STRING" id="717646.M2MHV0"/>
<dbReference type="OMA" id="IVPMASW"/>
<dbReference type="EMBL" id="KB445555">
    <property type="protein sequence ID" value="EMC96211.1"/>
    <property type="molecule type" value="Genomic_DNA"/>
</dbReference>
<dbReference type="Proteomes" id="UP000011761">
    <property type="component" value="Unassembled WGS sequence"/>
</dbReference>
<dbReference type="AlphaFoldDB" id="M2MHV0"/>
<dbReference type="HOGENOM" id="CLU_1156188_0_0_1"/>
<protein>
    <submittedName>
        <fullName evidence="1">Uncharacterized protein</fullName>
    </submittedName>
</protein>
<dbReference type="OrthoDB" id="5413269at2759"/>
<evidence type="ECO:0000313" key="1">
    <source>
        <dbReference type="EMBL" id="EMC96211.1"/>
    </source>
</evidence>
<dbReference type="eggNOG" id="ENOG502SN2Q">
    <property type="taxonomic scope" value="Eukaryota"/>
</dbReference>